<dbReference type="NCBIfam" id="TIGR02293">
    <property type="entry name" value="TAS_TIGR02293"/>
    <property type="match status" value="1"/>
</dbReference>
<dbReference type="RefSeq" id="WP_202835582.1">
    <property type="nucleotide sequence ID" value="NZ_JAETWB010000063.1"/>
</dbReference>
<sequence length="138" mass="14993">MPTLIPKDLSFLVTLNNGDIKLTEAPLEGLPVQVALEILQTGRLTATELNKLVRADLSSANSMVSGGLTSAQFARLFRVIKVLLKAEDTFANREKAYHWLRRPTSALAEIAPLDLLDTDFGSQQVESLLDHIGHGTAA</sequence>
<dbReference type="InterPro" id="IPR024467">
    <property type="entry name" value="Xre/MbcA/ParS-like_toxin-bd"/>
</dbReference>
<reference evidence="2 3" key="1">
    <citation type="submission" date="2021-01" db="EMBL/GenBank/DDBJ databases">
        <title>Belnapia mucosa sp. nov. and Belnapia arida sp. nov., isolated from the Tabernas Desert (Almeria, Spain).</title>
        <authorList>
            <person name="Molina-Menor E."/>
            <person name="Vidal-Verdu A."/>
            <person name="Calonge A."/>
            <person name="Satari L."/>
            <person name="Pereto J."/>
            <person name="Porcar M."/>
        </authorList>
    </citation>
    <scope>NUCLEOTIDE SEQUENCE [LARGE SCALE GENOMIC DNA]</scope>
    <source>
        <strain evidence="2 3">T18</strain>
    </source>
</reference>
<dbReference type="Pfam" id="PF09722">
    <property type="entry name" value="Xre_MbcA_ParS_C"/>
    <property type="match status" value="1"/>
</dbReference>
<dbReference type="Proteomes" id="UP000660885">
    <property type="component" value="Unassembled WGS sequence"/>
</dbReference>
<dbReference type="EMBL" id="JAETWB010000063">
    <property type="protein sequence ID" value="MBL6082357.1"/>
    <property type="molecule type" value="Genomic_DNA"/>
</dbReference>
<evidence type="ECO:0000313" key="2">
    <source>
        <dbReference type="EMBL" id="MBL6082357.1"/>
    </source>
</evidence>
<dbReference type="InterPro" id="IPR011979">
    <property type="entry name" value="Antitox_Xre"/>
</dbReference>
<protein>
    <submittedName>
        <fullName evidence="2">DUF2384 domain-containing protein</fullName>
    </submittedName>
</protein>
<keyword evidence="3" id="KW-1185">Reference proteome</keyword>
<evidence type="ECO:0000259" key="1">
    <source>
        <dbReference type="Pfam" id="PF09722"/>
    </source>
</evidence>
<feature type="domain" description="Antitoxin Xre/MbcA/ParS-like toxin-binding" evidence="1">
    <location>
        <begin position="86"/>
        <end position="135"/>
    </location>
</feature>
<name>A0ABS1UF79_9PROT</name>
<gene>
    <name evidence="2" type="ORF">JMJ56_30770</name>
</gene>
<organism evidence="2 3">
    <name type="scientific">Belnapia arida</name>
    <dbReference type="NCBI Taxonomy" id="2804533"/>
    <lineage>
        <taxon>Bacteria</taxon>
        <taxon>Pseudomonadati</taxon>
        <taxon>Pseudomonadota</taxon>
        <taxon>Alphaproteobacteria</taxon>
        <taxon>Acetobacterales</taxon>
        <taxon>Roseomonadaceae</taxon>
        <taxon>Belnapia</taxon>
    </lineage>
</organism>
<accession>A0ABS1UF79</accession>
<comment type="caution">
    <text evidence="2">The sequence shown here is derived from an EMBL/GenBank/DDBJ whole genome shotgun (WGS) entry which is preliminary data.</text>
</comment>
<proteinExistence type="predicted"/>
<evidence type="ECO:0000313" key="3">
    <source>
        <dbReference type="Proteomes" id="UP000660885"/>
    </source>
</evidence>